<dbReference type="RefSeq" id="WP_209737853.1">
    <property type="nucleotide sequence ID" value="NZ_CP072611.1"/>
</dbReference>
<dbReference type="CDD" id="cd00090">
    <property type="entry name" value="HTH_ARSR"/>
    <property type="match status" value="1"/>
</dbReference>
<dbReference type="Proteomes" id="UP001597371">
    <property type="component" value="Unassembled WGS sequence"/>
</dbReference>
<gene>
    <name evidence="5" type="ORF">ACFSKQ_03490</name>
</gene>
<dbReference type="Pfam" id="PF09339">
    <property type="entry name" value="HTH_IclR"/>
    <property type="match status" value="1"/>
</dbReference>
<evidence type="ECO:0000256" key="1">
    <source>
        <dbReference type="ARBA" id="ARBA00023015"/>
    </source>
</evidence>
<dbReference type="InterPro" id="IPR050707">
    <property type="entry name" value="HTH_MetabolicPath_Reg"/>
</dbReference>
<dbReference type="PROSITE" id="PS51078">
    <property type="entry name" value="ICLR_ED"/>
    <property type="match status" value="1"/>
</dbReference>
<evidence type="ECO:0000259" key="4">
    <source>
        <dbReference type="PROSITE" id="PS51078"/>
    </source>
</evidence>
<dbReference type="Gene3D" id="3.30.450.40">
    <property type="match status" value="1"/>
</dbReference>
<dbReference type="SUPFAM" id="SSF55781">
    <property type="entry name" value="GAF domain-like"/>
    <property type="match status" value="1"/>
</dbReference>
<comment type="caution">
    <text evidence="5">The sequence shown here is derived from an EMBL/GenBank/DDBJ whole genome shotgun (WGS) entry which is preliminary data.</text>
</comment>
<protein>
    <submittedName>
        <fullName evidence="5">IclR family transcriptional regulator</fullName>
    </submittedName>
</protein>
<keyword evidence="1" id="KW-0805">Transcription regulation</keyword>
<keyword evidence="2" id="KW-0238">DNA-binding</keyword>
<name>A0ABW5CIX7_9HYPH</name>
<dbReference type="InterPro" id="IPR011991">
    <property type="entry name" value="ArsR-like_HTH"/>
</dbReference>
<evidence type="ECO:0000256" key="3">
    <source>
        <dbReference type="ARBA" id="ARBA00023163"/>
    </source>
</evidence>
<dbReference type="SUPFAM" id="SSF46785">
    <property type="entry name" value="Winged helix' DNA-binding domain"/>
    <property type="match status" value="1"/>
</dbReference>
<evidence type="ECO:0000313" key="5">
    <source>
        <dbReference type="EMBL" id="MFD2236527.1"/>
    </source>
</evidence>
<evidence type="ECO:0000313" key="6">
    <source>
        <dbReference type="Proteomes" id="UP001597371"/>
    </source>
</evidence>
<dbReference type="Gene3D" id="1.10.10.10">
    <property type="entry name" value="Winged helix-like DNA-binding domain superfamily/Winged helix DNA-binding domain"/>
    <property type="match status" value="1"/>
</dbReference>
<dbReference type="InterPro" id="IPR014757">
    <property type="entry name" value="Tscrpt_reg_IclR_C"/>
</dbReference>
<dbReference type="EMBL" id="JBHUIJ010000004">
    <property type="protein sequence ID" value="MFD2236527.1"/>
    <property type="molecule type" value="Genomic_DNA"/>
</dbReference>
<keyword evidence="3" id="KW-0804">Transcription</keyword>
<dbReference type="InterPro" id="IPR005471">
    <property type="entry name" value="Tscrpt_reg_IclR_N"/>
</dbReference>
<dbReference type="InterPro" id="IPR036390">
    <property type="entry name" value="WH_DNA-bd_sf"/>
</dbReference>
<dbReference type="PANTHER" id="PTHR30136">
    <property type="entry name" value="HELIX-TURN-HELIX TRANSCRIPTIONAL REGULATOR, ICLR FAMILY"/>
    <property type="match status" value="1"/>
</dbReference>
<dbReference type="InterPro" id="IPR036388">
    <property type="entry name" value="WH-like_DNA-bd_sf"/>
</dbReference>
<sequence>MSVLINAAAVLRCFDTQTPNLTVTDVVRRLDLPKANVSRLMKAMREAGLLETVGRGRQHRPGRFLLDLAAAFRSSSRLINRAADVVAAVSGRFGHTGYVSIRDGRDVTAAVDFEGTNSLRVVSSLGRRLHAHCSATGRTMLARLSDREVRSLYPDDPAVEALLQRLRRIRAEGFDISSQESTRGVDAVAVAVGDPSTEEVVSLCIVYPHMLVDAAGRDAIVAALAEGAAAIAREVGDTGFIPPVIAQEGLLA</sequence>
<dbReference type="PANTHER" id="PTHR30136:SF35">
    <property type="entry name" value="HTH-TYPE TRANSCRIPTIONAL REGULATOR RV1719"/>
    <property type="match status" value="1"/>
</dbReference>
<dbReference type="InterPro" id="IPR029016">
    <property type="entry name" value="GAF-like_dom_sf"/>
</dbReference>
<feature type="domain" description="IclR-ED" evidence="4">
    <location>
        <begin position="64"/>
        <end position="237"/>
    </location>
</feature>
<keyword evidence="6" id="KW-1185">Reference proteome</keyword>
<accession>A0ABW5CIX7</accession>
<reference evidence="6" key="1">
    <citation type="journal article" date="2019" name="Int. J. Syst. Evol. Microbiol.">
        <title>The Global Catalogue of Microorganisms (GCM) 10K type strain sequencing project: providing services to taxonomists for standard genome sequencing and annotation.</title>
        <authorList>
            <consortium name="The Broad Institute Genomics Platform"/>
            <consortium name="The Broad Institute Genome Sequencing Center for Infectious Disease"/>
            <person name="Wu L."/>
            <person name="Ma J."/>
        </authorList>
    </citation>
    <scope>NUCLEOTIDE SEQUENCE [LARGE SCALE GENOMIC DNA]</scope>
    <source>
        <strain evidence="6">ZS-35-S2</strain>
    </source>
</reference>
<evidence type="ECO:0000256" key="2">
    <source>
        <dbReference type="ARBA" id="ARBA00023125"/>
    </source>
</evidence>
<dbReference type="SMART" id="SM00346">
    <property type="entry name" value="HTH_ICLR"/>
    <property type="match status" value="1"/>
</dbReference>
<organism evidence="5 6">
    <name type="scientific">Aureimonas populi</name>
    <dbReference type="NCBI Taxonomy" id="1701758"/>
    <lineage>
        <taxon>Bacteria</taxon>
        <taxon>Pseudomonadati</taxon>
        <taxon>Pseudomonadota</taxon>
        <taxon>Alphaproteobacteria</taxon>
        <taxon>Hyphomicrobiales</taxon>
        <taxon>Aurantimonadaceae</taxon>
        <taxon>Aureimonas</taxon>
    </lineage>
</organism>
<proteinExistence type="predicted"/>
<dbReference type="Pfam" id="PF01614">
    <property type="entry name" value="IclR_C"/>
    <property type="match status" value="1"/>
</dbReference>